<accession>A0A2J6TCD8</accession>
<evidence type="ECO:0000256" key="1">
    <source>
        <dbReference type="SAM" id="MobiDB-lite"/>
    </source>
</evidence>
<gene>
    <name evidence="2" type="ORF">K444DRAFT_387549</name>
</gene>
<feature type="region of interest" description="Disordered" evidence="1">
    <location>
        <begin position="158"/>
        <end position="215"/>
    </location>
</feature>
<feature type="compositionally biased region" description="Low complexity" evidence="1">
    <location>
        <begin position="79"/>
        <end position="102"/>
    </location>
</feature>
<feature type="compositionally biased region" description="Polar residues" evidence="1">
    <location>
        <begin position="103"/>
        <end position="120"/>
    </location>
</feature>
<dbReference type="InParanoid" id="A0A2J6TCD8"/>
<evidence type="ECO:0000313" key="3">
    <source>
        <dbReference type="Proteomes" id="UP000235371"/>
    </source>
</evidence>
<sequence length="404" mass="43999">MDAGQYCLVCDGQCQQDEPIQITWGKSPNDIKLYWTLQHEKLSIALSLHYPAIDEPSVQKRAVLNMFKLSPLSNRPATSDFSFTSSQDNDSSSRTSAGSIRSLQSTSLSNTPTGNNSCQSHRVAKARHHACAAHRQNKRRCDPDECLDCPDRMNPINPLLASPNSATPQSVGGISSIGSQPRRTHSTPANQRKPSERVGGHSPAPNMAFGPSRPPFRILPSQNVLTLSNATSINPYEGGVVGGDPYQSINSFPLGVGGEFDVQPSAYSAEENSGSVALYTDHDIPMGSGYIGPNFHIPNPIPPATADAWYYQPSSQQMPTQALQATPQTYTIPNAPFGYADNVYNLNQDQNVREIQQEISPPAVDKEQVEQAILLSLRKAFKGLVVALLGRSCRVKVSRLRKDM</sequence>
<evidence type="ECO:0000313" key="2">
    <source>
        <dbReference type="EMBL" id="PMD60694.1"/>
    </source>
</evidence>
<dbReference type="RefSeq" id="XP_024737598.1">
    <property type="nucleotide sequence ID" value="XM_024872408.1"/>
</dbReference>
<dbReference type="EMBL" id="KZ613788">
    <property type="protein sequence ID" value="PMD60694.1"/>
    <property type="molecule type" value="Genomic_DNA"/>
</dbReference>
<feature type="region of interest" description="Disordered" evidence="1">
    <location>
        <begin position="79"/>
        <end position="121"/>
    </location>
</feature>
<organism evidence="2 3">
    <name type="scientific">Hyaloscypha bicolor E</name>
    <dbReference type="NCBI Taxonomy" id="1095630"/>
    <lineage>
        <taxon>Eukaryota</taxon>
        <taxon>Fungi</taxon>
        <taxon>Dikarya</taxon>
        <taxon>Ascomycota</taxon>
        <taxon>Pezizomycotina</taxon>
        <taxon>Leotiomycetes</taxon>
        <taxon>Helotiales</taxon>
        <taxon>Hyaloscyphaceae</taxon>
        <taxon>Hyaloscypha</taxon>
        <taxon>Hyaloscypha bicolor</taxon>
    </lineage>
</organism>
<name>A0A2J6TCD8_9HELO</name>
<proteinExistence type="predicted"/>
<reference evidence="2 3" key="1">
    <citation type="submission" date="2016-04" db="EMBL/GenBank/DDBJ databases">
        <title>A degradative enzymes factory behind the ericoid mycorrhizal symbiosis.</title>
        <authorList>
            <consortium name="DOE Joint Genome Institute"/>
            <person name="Martino E."/>
            <person name="Morin E."/>
            <person name="Grelet G."/>
            <person name="Kuo A."/>
            <person name="Kohler A."/>
            <person name="Daghino S."/>
            <person name="Barry K."/>
            <person name="Choi C."/>
            <person name="Cichocki N."/>
            <person name="Clum A."/>
            <person name="Copeland A."/>
            <person name="Hainaut M."/>
            <person name="Haridas S."/>
            <person name="Labutti K."/>
            <person name="Lindquist E."/>
            <person name="Lipzen A."/>
            <person name="Khouja H.-R."/>
            <person name="Murat C."/>
            <person name="Ohm R."/>
            <person name="Olson A."/>
            <person name="Spatafora J."/>
            <person name="Veneault-Fourrey C."/>
            <person name="Henrissat B."/>
            <person name="Grigoriev I."/>
            <person name="Martin F."/>
            <person name="Perotto S."/>
        </authorList>
    </citation>
    <scope>NUCLEOTIDE SEQUENCE [LARGE SCALE GENOMIC DNA]</scope>
    <source>
        <strain evidence="2 3">E</strain>
    </source>
</reference>
<dbReference type="Proteomes" id="UP000235371">
    <property type="component" value="Unassembled WGS sequence"/>
</dbReference>
<dbReference type="AlphaFoldDB" id="A0A2J6TCD8"/>
<dbReference type="GeneID" id="36580489"/>
<keyword evidence="3" id="KW-1185">Reference proteome</keyword>
<protein>
    <submittedName>
        <fullName evidence="2">Uncharacterized protein</fullName>
    </submittedName>
</protein>
<dbReference type="OrthoDB" id="10508129at2759"/>